<gene>
    <name evidence="1" type="ORF">FKW44_025074</name>
</gene>
<dbReference type="EMBL" id="CP045910">
    <property type="protein sequence ID" value="QQP31465.1"/>
    <property type="molecule type" value="Genomic_DNA"/>
</dbReference>
<sequence length="103" mass="11695">MIGVVAVAWLRNQCNSEEKLYEYGVDEGGGSLRRFLHFRRPPREDPSVKGTPGHIFWHDRTLGALTPGASTLGYIKQQPIMAEEVVDSFWTINASPFCFRREV</sequence>
<evidence type="ECO:0000313" key="2">
    <source>
        <dbReference type="Proteomes" id="UP000595437"/>
    </source>
</evidence>
<proteinExistence type="predicted"/>
<keyword evidence="2" id="KW-1185">Reference proteome</keyword>
<dbReference type="Proteomes" id="UP000595437">
    <property type="component" value="Chromosome 21"/>
</dbReference>
<name>A0A7T8GKV7_CALRO</name>
<protein>
    <submittedName>
        <fullName evidence="1">Uncharacterized protein</fullName>
    </submittedName>
</protein>
<dbReference type="AlphaFoldDB" id="A0A7T8GKV7"/>
<organism evidence="1 2">
    <name type="scientific">Caligus rogercresseyi</name>
    <name type="common">Sea louse</name>
    <dbReference type="NCBI Taxonomy" id="217165"/>
    <lineage>
        <taxon>Eukaryota</taxon>
        <taxon>Metazoa</taxon>
        <taxon>Ecdysozoa</taxon>
        <taxon>Arthropoda</taxon>
        <taxon>Crustacea</taxon>
        <taxon>Multicrustacea</taxon>
        <taxon>Hexanauplia</taxon>
        <taxon>Copepoda</taxon>
        <taxon>Siphonostomatoida</taxon>
        <taxon>Caligidae</taxon>
        <taxon>Caligus</taxon>
    </lineage>
</organism>
<evidence type="ECO:0000313" key="1">
    <source>
        <dbReference type="EMBL" id="QQP31465.1"/>
    </source>
</evidence>
<accession>A0A7T8GKV7</accession>
<reference evidence="2" key="1">
    <citation type="submission" date="2021-01" db="EMBL/GenBank/DDBJ databases">
        <title>Caligus Genome Assembly.</title>
        <authorList>
            <person name="Gallardo-Escarate C."/>
        </authorList>
    </citation>
    <scope>NUCLEOTIDE SEQUENCE [LARGE SCALE GENOMIC DNA]</scope>
</reference>